<feature type="region of interest" description="Disordered" evidence="2">
    <location>
        <begin position="1"/>
        <end position="31"/>
    </location>
</feature>
<dbReference type="PANTHER" id="PTHR33745">
    <property type="entry name" value="RSBT ANTAGONIST PROTEIN RSBS-RELATED"/>
    <property type="match status" value="1"/>
</dbReference>
<dbReference type="EMBL" id="CP012159">
    <property type="protein sequence ID" value="AKT36354.1"/>
    <property type="molecule type" value="Genomic_DNA"/>
</dbReference>
<reference evidence="5 6" key="1">
    <citation type="submission" date="2015-07" db="EMBL/GenBank/DDBJ databases">
        <title>Genome analysis of myxobacterium Chondromyces crocatus Cm c5 reveals a high potential for natural compound synthesis and the genetic basis for the loss of fruiting body formation.</title>
        <authorList>
            <person name="Zaburannyi N."/>
            <person name="Bunk B."/>
            <person name="Maier J."/>
            <person name="Overmann J."/>
            <person name="Mueller R."/>
        </authorList>
    </citation>
    <scope>NUCLEOTIDE SEQUENCE [LARGE SCALE GENOMIC DNA]</scope>
    <source>
        <strain evidence="5 6">Cm c5</strain>
    </source>
</reference>
<accession>A0A0K1E673</accession>
<dbReference type="SUPFAM" id="SSF52091">
    <property type="entry name" value="SpoIIaa-like"/>
    <property type="match status" value="1"/>
</dbReference>
<keyword evidence="6" id="KW-1185">Reference proteome</keyword>
<dbReference type="PATRIC" id="fig|52.7.peg.497"/>
<dbReference type="PROSITE" id="PS50113">
    <property type="entry name" value="PAC"/>
    <property type="match status" value="1"/>
</dbReference>
<dbReference type="PANTHER" id="PTHR33745:SF3">
    <property type="entry name" value="RSBT CO-ANTAGONIST PROTEIN RSBRC"/>
    <property type="match status" value="1"/>
</dbReference>
<dbReference type="CDD" id="cd07041">
    <property type="entry name" value="STAS_RsbR_RsbS_like"/>
    <property type="match status" value="1"/>
</dbReference>
<dbReference type="InterPro" id="IPR000014">
    <property type="entry name" value="PAS"/>
</dbReference>
<dbReference type="InterPro" id="IPR036513">
    <property type="entry name" value="STAS_dom_sf"/>
</dbReference>
<dbReference type="Pfam" id="PF08448">
    <property type="entry name" value="PAS_4"/>
    <property type="match status" value="1"/>
</dbReference>
<dbReference type="SUPFAM" id="SSF55785">
    <property type="entry name" value="PYP-like sensor domain (PAS domain)"/>
    <property type="match status" value="1"/>
</dbReference>
<dbReference type="Proteomes" id="UP000067626">
    <property type="component" value="Chromosome"/>
</dbReference>
<feature type="compositionally biased region" description="Low complexity" evidence="2">
    <location>
        <begin position="10"/>
        <end position="20"/>
    </location>
</feature>
<evidence type="ECO:0000256" key="1">
    <source>
        <dbReference type="ARBA" id="ARBA00022553"/>
    </source>
</evidence>
<dbReference type="SMART" id="SM00091">
    <property type="entry name" value="PAS"/>
    <property type="match status" value="1"/>
</dbReference>
<evidence type="ECO:0000313" key="5">
    <source>
        <dbReference type="EMBL" id="AKT36354.1"/>
    </source>
</evidence>
<name>A0A0K1E673_CHOCO</name>
<dbReference type="InterPro" id="IPR013656">
    <property type="entry name" value="PAS_4"/>
</dbReference>
<evidence type="ECO:0000256" key="2">
    <source>
        <dbReference type="SAM" id="MobiDB-lite"/>
    </source>
</evidence>
<gene>
    <name evidence="5" type="ORF">CMC5_004670</name>
</gene>
<evidence type="ECO:0000259" key="3">
    <source>
        <dbReference type="PROSITE" id="PS50113"/>
    </source>
</evidence>
<evidence type="ECO:0000259" key="4">
    <source>
        <dbReference type="PROSITE" id="PS50801"/>
    </source>
</evidence>
<dbReference type="AlphaFoldDB" id="A0A0K1E673"/>
<dbReference type="InterPro" id="IPR035965">
    <property type="entry name" value="PAS-like_dom_sf"/>
</dbReference>
<proteinExistence type="predicted"/>
<dbReference type="InterPro" id="IPR000700">
    <property type="entry name" value="PAS-assoc_C"/>
</dbReference>
<feature type="domain" description="STAS" evidence="4">
    <location>
        <begin position="174"/>
        <end position="285"/>
    </location>
</feature>
<dbReference type="OrthoDB" id="5491356at2"/>
<dbReference type="STRING" id="52.CMC5_004670"/>
<evidence type="ECO:0000313" key="6">
    <source>
        <dbReference type="Proteomes" id="UP000067626"/>
    </source>
</evidence>
<dbReference type="RefSeq" id="WP_050428881.1">
    <property type="nucleotide sequence ID" value="NZ_CP012159.1"/>
</dbReference>
<organism evidence="5 6">
    <name type="scientific">Chondromyces crocatus</name>
    <dbReference type="NCBI Taxonomy" id="52"/>
    <lineage>
        <taxon>Bacteria</taxon>
        <taxon>Pseudomonadati</taxon>
        <taxon>Myxococcota</taxon>
        <taxon>Polyangia</taxon>
        <taxon>Polyangiales</taxon>
        <taxon>Polyangiaceae</taxon>
        <taxon>Chondromyces</taxon>
    </lineage>
</organism>
<protein>
    <submittedName>
        <fullName evidence="5">Anti-anti sigma factor protein</fullName>
    </submittedName>
</protein>
<dbReference type="Pfam" id="PF01740">
    <property type="entry name" value="STAS"/>
    <property type="match status" value="1"/>
</dbReference>
<dbReference type="InterPro" id="IPR051932">
    <property type="entry name" value="Bact_StressResp_Reg"/>
</dbReference>
<dbReference type="PROSITE" id="PS50801">
    <property type="entry name" value="STAS"/>
    <property type="match status" value="1"/>
</dbReference>
<dbReference type="Gene3D" id="3.30.450.20">
    <property type="entry name" value="PAS domain"/>
    <property type="match status" value="1"/>
</dbReference>
<sequence length="311" mass="33657">MANQGPGEQGASSDAAAVDDVGGDRAGGEADERTRLMARCRDLEEMLRAILDNLPIVAWRVDQEGTILFHDGRGMEGAESPPGEFVGKNAFDLYPDEISAPVRQALGGKLVHAQVEAHGVCWENWEIPVRNAQGDVTSVIGLSLDTTEARRVERELRDQLDVVSRQRQVIQDLSTPILQIWDGVLALPMIGVIDSMRTAEVMDSLLAAVVRDRARFALLDLTGVEAVDTKTASYLIDLVRAIRLLGAEGVITGIRPSVAQTIVLLGVELNEITTLGNLRAGLRHCIVQMRRQELEAGKPHTKGSEKASGSS</sequence>
<dbReference type="InterPro" id="IPR002645">
    <property type="entry name" value="STAS_dom"/>
</dbReference>
<keyword evidence="1" id="KW-0597">Phosphoprotein</keyword>
<dbReference type="Gene3D" id="3.30.750.24">
    <property type="entry name" value="STAS domain"/>
    <property type="match status" value="1"/>
</dbReference>
<feature type="compositionally biased region" description="Basic and acidic residues" evidence="2">
    <location>
        <begin position="22"/>
        <end position="31"/>
    </location>
</feature>
<dbReference type="KEGG" id="ccro:CMC5_004670"/>
<feature type="domain" description="PAC" evidence="3">
    <location>
        <begin position="96"/>
        <end position="158"/>
    </location>
</feature>